<evidence type="ECO:0000256" key="3">
    <source>
        <dbReference type="ARBA" id="ARBA00023163"/>
    </source>
</evidence>
<comment type="caution">
    <text evidence="6">The sequence shown here is derived from an EMBL/GenBank/DDBJ whole genome shotgun (WGS) entry which is preliminary data.</text>
</comment>
<name>A0ABV9E5M1_9ACTN</name>
<accession>A0ABV9E5M1</accession>
<dbReference type="InterPro" id="IPR036271">
    <property type="entry name" value="Tet_transcr_reg_TetR-rel_C_sf"/>
</dbReference>
<keyword evidence="2 4" id="KW-0238">DNA-binding</keyword>
<dbReference type="Pfam" id="PF16925">
    <property type="entry name" value="TetR_C_13"/>
    <property type="match status" value="1"/>
</dbReference>
<keyword evidence="3" id="KW-0804">Transcription</keyword>
<evidence type="ECO:0000313" key="6">
    <source>
        <dbReference type="EMBL" id="MFC4565459.1"/>
    </source>
</evidence>
<dbReference type="Proteomes" id="UP001595923">
    <property type="component" value="Unassembled WGS sequence"/>
</dbReference>
<dbReference type="PANTHER" id="PTHR47506:SF6">
    <property type="entry name" value="HTH-TYPE TRANSCRIPTIONAL REPRESSOR NEMR"/>
    <property type="match status" value="1"/>
</dbReference>
<dbReference type="InterPro" id="IPR009057">
    <property type="entry name" value="Homeodomain-like_sf"/>
</dbReference>
<evidence type="ECO:0000256" key="1">
    <source>
        <dbReference type="ARBA" id="ARBA00023015"/>
    </source>
</evidence>
<feature type="domain" description="HTH tetR-type" evidence="5">
    <location>
        <begin position="17"/>
        <end position="77"/>
    </location>
</feature>
<dbReference type="Gene3D" id="1.10.357.10">
    <property type="entry name" value="Tetracycline Repressor, domain 2"/>
    <property type="match status" value="1"/>
</dbReference>
<reference evidence="7" key="1">
    <citation type="journal article" date="2019" name="Int. J. Syst. Evol. Microbiol.">
        <title>The Global Catalogue of Microorganisms (GCM) 10K type strain sequencing project: providing services to taxonomists for standard genome sequencing and annotation.</title>
        <authorList>
            <consortium name="The Broad Institute Genomics Platform"/>
            <consortium name="The Broad Institute Genome Sequencing Center for Infectious Disease"/>
            <person name="Wu L."/>
            <person name="Ma J."/>
        </authorList>
    </citation>
    <scope>NUCLEOTIDE SEQUENCE [LARGE SCALE GENOMIC DNA]</scope>
    <source>
        <strain evidence="7">XZYJ18</strain>
    </source>
</reference>
<keyword evidence="7" id="KW-1185">Reference proteome</keyword>
<evidence type="ECO:0000259" key="5">
    <source>
        <dbReference type="PROSITE" id="PS50977"/>
    </source>
</evidence>
<proteinExistence type="predicted"/>
<dbReference type="RefSeq" id="WP_378579432.1">
    <property type="nucleotide sequence ID" value="NZ_JBHSFQ010000038.1"/>
</dbReference>
<gene>
    <name evidence="6" type="ORF">ACFO4E_26680</name>
</gene>
<feature type="DNA-binding region" description="H-T-H motif" evidence="4">
    <location>
        <begin position="40"/>
        <end position="59"/>
    </location>
</feature>
<evidence type="ECO:0000313" key="7">
    <source>
        <dbReference type="Proteomes" id="UP001595923"/>
    </source>
</evidence>
<dbReference type="InterPro" id="IPR011075">
    <property type="entry name" value="TetR_C"/>
</dbReference>
<dbReference type="PANTHER" id="PTHR47506">
    <property type="entry name" value="TRANSCRIPTIONAL REGULATORY PROTEIN"/>
    <property type="match status" value="1"/>
</dbReference>
<dbReference type="EMBL" id="JBHSFQ010000038">
    <property type="protein sequence ID" value="MFC4565459.1"/>
    <property type="molecule type" value="Genomic_DNA"/>
</dbReference>
<organism evidence="6 7">
    <name type="scientific">Nocardiopsis mangrovi</name>
    <dbReference type="NCBI Taxonomy" id="1179818"/>
    <lineage>
        <taxon>Bacteria</taxon>
        <taxon>Bacillati</taxon>
        <taxon>Actinomycetota</taxon>
        <taxon>Actinomycetes</taxon>
        <taxon>Streptosporangiales</taxon>
        <taxon>Nocardiopsidaceae</taxon>
        <taxon>Nocardiopsis</taxon>
    </lineage>
</organism>
<dbReference type="Pfam" id="PF00440">
    <property type="entry name" value="TetR_N"/>
    <property type="match status" value="1"/>
</dbReference>
<dbReference type="SUPFAM" id="SSF46689">
    <property type="entry name" value="Homeodomain-like"/>
    <property type="match status" value="1"/>
</dbReference>
<dbReference type="PROSITE" id="PS50977">
    <property type="entry name" value="HTH_TETR_2"/>
    <property type="match status" value="1"/>
</dbReference>
<dbReference type="Gene3D" id="1.10.10.60">
    <property type="entry name" value="Homeodomain-like"/>
    <property type="match status" value="1"/>
</dbReference>
<evidence type="ECO:0000256" key="4">
    <source>
        <dbReference type="PROSITE-ProRule" id="PRU00335"/>
    </source>
</evidence>
<dbReference type="InterPro" id="IPR001647">
    <property type="entry name" value="HTH_TetR"/>
</dbReference>
<protein>
    <submittedName>
        <fullName evidence="6">TetR/AcrR family transcriptional regulator</fullName>
    </submittedName>
</protein>
<dbReference type="SUPFAM" id="SSF48498">
    <property type="entry name" value="Tetracyclin repressor-like, C-terminal domain"/>
    <property type="match status" value="1"/>
</dbReference>
<sequence length="217" mass="23352">METRTGERADGRVLRGDHTRRAVLRRAVDLASVEGLDGLSIGRLAKELEISKSGLFAHFGAKEELQLAAIRAARRIYADVVVAPALEAPPGLARIWALSESWFGYSRSRVFPGGCFFARVGHEFGARTGRVHDALASASREWLELIERSAEDARRSGELAAGTDPAQLAFEVNAFFDAAGTASLLHADDAAYDRARDAVRARLRAAAAPGAVLPWTG</sequence>
<keyword evidence="1" id="KW-0805">Transcription regulation</keyword>
<evidence type="ECO:0000256" key="2">
    <source>
        <dbReference type="ARBA" id="ARBA00023125"/>
    </source>
</evidence>